<dbReference type="GO" id="GO:0005789">
    <property type="term" value="C:endoplasmic reticulum membrane"/>
    <property type="evidence" value="ECO:0007669"/>
    <property type="project" value="TreeGrafter"/>
</dbReference>
<feature type="domain" description="STING ligand-binding" evidence="2">
    <location>
        <begin position="69"/>
        <end position="236"/>
    </location>
</feature>
<gene>
    <name evidence="3" type="ORF">GE061_011075</name>
</gene>
<evidence type="ECO:0000313" key="3">
    <source>
        <dbReference type="EMBL" id="KAF6213356.1"/>
    </source>
</evidence>
<dbReference type="InterPro" id="IPR029158">
    <property type="entry name" value="STING"/>
</dbReference>
<organism evidence="3 4">
    <name type="scientific">Apolygus lucorum</name>
    <name type="common">Small green plant bug</name>
    <name type="synonym">Lygocoris lucorum</name>
    <dbReference type="NCBI Taxonomy" id="248454"/>
    <lineage>
        <taxon>Eukaryota</taxon>
        <taxon>Metazoa</taxon>
        <taxon>Ecdysozoa</taxon>
        <taxon>Arthropoda</taxon>
        <taxon>Hexapoda</taxon>
        <taxon>Insecta</taxon>
        <taxon>Pterygota</taxon>
        <taxon>Neoptera</taxon>
        <taxon>Paraneoptera</taxon>
        <taxon>Hemiptera</taxon>
        <taxon>Heteroptera</taxon>
        <taxon>Panheteroptera</taxon>
        <taxon>Cimicomorpha</taxon>
        <taxon>Miridae</taxon>
        <taxon>Mirini</taxon>
        <taxon>Apolygus</taxon>
    </lineage>
</organism>
<dbReference type="GO" id="GO:0032481">
    <property type="term" value="P:positive regulation of type I interferon production"/>
    <property type="evidence" value="ECO:0007669"/>
    <property type="project" value="InterPro"/>
</dbReference>
<dbReference type="GO" id="GO:0061709">
    <property type="term" value="P:reticulophagy"/>
    <property type="evidence" value="ECO:0007669"/>
    <property type="project" value="TreeGrafter"/>
</dbReference>
<name>A0A8S9XZ35_APOLU</name>
<comment type="caution">
    <text evidence="3">The sequence shown here is derived from an EMBL/GenBank/DDBJ whole genome shotgun (WGS) entry which is preliminary data.</text>
</comment>
<dbReference type="OrthoDB" id="6053839at2759"/>
<dbReference type="GO" id="GO:0016239">
    <property type="term" value="P:positive regulation of macroautophagy"/>
    <property type="evidence" value="ECO:0007669"/>
    <property type="project" value="TreeGrafter"/>
</dbReference>
<keyword evidence="4" id="KW-1185">Reference proteome</keyword>
<reference evidence="3" key="1">
    <citation type="journal article" date="2021" name="Mol. Ecol. Resour.">
        <title>Apolygus lucorum genome provides insights into omnivorousness and mesophyll feeding.</title>
        <authorList>
            <person name="Liu Y."/>
            <person name="Liu H."/>
            <person name="Wang H."/>
            <person name="Huang T."/>
            <person name="Liu B."/>
            <person name="Yang B."/>
            <person name="Yin L."/>
            <person name="Li B."/>
            <person name="Zhang Y."/>
            <person name="Zhang S."/>
            <person name="Jiang F."/>
            <person name="Zhang X."/>
            <person name="Ren Y."/>
            <person name="Wang B."/>
            <person name="Wang S."/>
            <person name="Lu Y."/>
            <person name="Wu K."/>
            <person name="Fan W."/>
            <person name="Wang G."/>
        </authorList>
    </citation>
    <scope>NUCLEOTIDE SEQUENCE</scope>
    <source>
        <strain evidence="3">12Hb</strain>
    </source>
</reference>
<dbReference type="Proteomes" id="UP000466442">
    <property type="component" value="Unassembled WGS sequence"/>
</dbReference>
<evidence type="ECO:0000259" key="2">
    <source>
        <dbReference type="Pfam" id="PF15009"/>
    </source>
</evidence>
<dbReference type="InterPro" id="IPR055432">
    <property type="entry name" value="STING_LBD"/>
</dbReference>
<dbReference type="GO" id="GO:0035438">
    <property type="term" value="F:cyclic-di-GMP binding"/>
    <property type="evidence" value="ECO:0007669"/>
    <property type="project" value="TreeGrafter"/>
</dbReference>
<evidence type="ECO:0000313" key="4">
    <source>
        <dbReference type="Proteomes" id="UP000466442"/>
    </source>
</evidence>
<proteinExistence type="predicted"/>
<dbReference type="GO" id="GO:0000045">
    <property type="term" value="P:autophagosome assembly"/>
    <property type="evidence" value="ECO:0007669"/>
    <property type="project" value="TreeGrafter"/>
</dbReference>
<dbReference type="GO" id="GO:0002218">
    <property type="term" value="P:activation of innate immune response"/>
    <property type="evidence" value="ECO:0007669"/>
    <property type="project" value="InterPro"/>
</dbReference>
<dbReference type="AlphaFoldDB" id="A0A8S9XZ35"/>
<dbReference type="PANTHER" id="PTHR34339">
    <property type="entry name" value="STIMULATOR OF INTERFERON GENES PROTEIN"/>
    <property type="match status" value="1"/>
</dbReference>
<keyword evidence="1" id="KW-0472">Membrane</keyword>
<dbReference type="Gene3D" id="3.40.50.12100">
    <property type="entry name" value="Stimulator of interferon genes protein"/>
    <property type="match status" value="1"/>
</dbReference>
<feature type="transmembrane region" description="Helical" evidence="1">
    <location>
        <begin position="23"/>
        <end position="43"/>
    </location>
</feature>
<dbReference type="GO" id="GO:0005776">
    <property type="term" value="C:autophagosome"/>
    <property type="evidence" value="ECO:0007669"/>
    <property type="project" value="TreeGrafter"/>
</dbReference>
<accession>A0A8S9XZ35</accession>
<dbReference type="Pfam" id="PF15009">
    <property type="entry name" value="STING_LBD"/>
    <property type="match status" value="1"/>
</dbReference>
<sequence>MTMVYQKAVTIIVMERSLSPVDFKWVCAGAAGLAFIGLYHKWYSKRMEGVFDRERILRAHQELERFGLDYGSSLADIYFHGYLEIILPKGLSDEGFKGRVQKYKKEQQLQKEKFPEKIFVIVHKNGFSPNSYDEHPRFESRKKMEFEVEGRSGIRRRRYQTSVYKVKSFDGKEEITVVMEGAPCLRQLYEAAKVNPALKEMSDAVIATFMKKIREKIDNDGYCRGLCELVYVDDSPGSETSGRGGFDWLANKLFEIVKLDKQEYFR</sequence>
<evidence type="ECO:0000256" key="1">
    <source>
        <dbReference type="SAM" id="Phobius"/>
    </source>
</evidence>
<dbReference type="GO" id="GO:0061507">
    <property type="term" value="F:2',3'-cyclic GMP-AMP binding"/>
    <property type="evidence" value="ECO:0007669"/>
    <property type="project" value="TreeGrafter"/>
</dbReference>
<keyword evidence="1" id="KW-1133">Transmembrane helix</keyword>
<dbReference type="EMBL" id="WIXP02000003">
    <property type="protein sequence ID" value="KAF6213356.1"/>
    <property type="molecule type" value="Genomic_DNA"/>
</dbReference>
<dbReference type="InterPro" id="IPR038623">
    <property type="entry name" value="STING_C_sf"/>
</dbReference>
<protein>
    <recommendedName>
        <fullName evidence="2">STING ligand-binding domain-containing protein</fullName>
    </recommendedName>
</protein>
<dbReference type="PANTHER" id="PTHR34339:SF1">
    <property type="entry name" value="STIMULATOR OF INTERFERON GENES PROTEIN"/>
    <property type="match status" value="1"/>
</dbReference>
<keyword evidence="1" id="KW-0812">Transmembrane</keyword>
<dbReference type="GO" id="GO:0045087">
    <property type="term" value="P:innate immune response"/>
    <property type="evidence" value="ECO:0007669"/>
    <property type="project" value="TreeGrafter"/>
</dbReference>